<dbReference type="EnsemblMetazoa" id="HelroT159989">
    <property type="protein sequence ID" value="HelroP159989"/>
    <property type="gene ID" value="HelroG159989"/>
</dbReference>
<reference evidence="2" key="3">
    <citation type="submission" date="2015-06" db="UniProtKB">
        <authorList>
            <consortium name="EnsemblMetazoa"/>
        </authorList>
    </citation>
    <scope>IDENTIFICATION</scope>
</reference>
<dbReference type="CTD" id="20198525"/>
<sequence>MTLSTVNAQFIPPQIIARPSPCSCDVSYNDVSNCNSLNVTVNSTKNYPYLNNLMCHVLAYKEDMKFFSYLSAPALIDSSKDTIICPVNTSQFFPTTNLTNNSCDAISQLPKHHSYIVYNNNTFDVWYNLNSTCHNSTCSYNGYCLTNSTCCGSGVVSVMTATMRYFMSTC</sequence>
<keyword evidence="3" id="KW-1185">Reference proteome</keyword>
<dbReference type="Proteomes" id="UP000015101">
    <property type="component" value="Unassembled WGS sequence"/>
</dbReference>
<gene>
    <name evidence="2" type="primary">20198525</name>
    <name evidence="1" type="ORF">HELRODRAFT_159989</name>
</gene>
<dbReference type="GeneID" id="20198525"/>
<accession>T1EPM5</accession>
<organism evidence="2 3">
    <name type="scientific">Helobdella robusta</name>
    <name type="common">Californian leech</name>
    <dbReference type="NCBI Taxonomy" id="6412"/>
    <lineage>
        <taxon>Eukaryota</taxon>
        <taxon>Metazoa</taxon>
        <taxon>Spiralia</taxon>
        <taxon>Lophotrochozoa</taxon>
        <taxon>Annelida</taxon>
        <taxon>Clitellata</taxon>
        <taxon>Hirudinea</taxon>
        <taxon>Rhynchobdellida</taxon>
        <taxon>Glossiphoniidae</taxon>
        <taxon>Helobdella</taxon>
    </lineage>
</organism>
<dbReference type="InParanoid" id="T1EPM5"/>
<protein>
    <submittedName>
        <fullName evidence="1 2">Uncharacterized protein</fullName>
    </submittedName>
</protein>
<dbReference type="HOGENOM" id="CLU_1572330_0_0_1"/>
<evidence type="ECO:0000313" key="2">
    <source>
        <dbReference type="EnsemblMetazoa" id="HelroP159989"/>
    </source>
</evidence>
<dbReference type="EMBL" id="KB096324">
    <property type="protein sequence ID" value="ESO05898.1"/>
    <property type="molecule type" value="Genomic_DNA"/>
</dbReference>
<name>T1EPM5_HELRO</name>
<dbReference type="EMBL" id="AMQM01000456">
    <property type="status" value="NOT_ANNOTATED_CDS"/>
    <property type="molecule type" value="Genomic_DNA"/>
</dbReference>
<dbReference type="KEGG" id="hro:HELRODRAFT_159989"/>
<reference evidence="1 3" key="2">
    <citation type="journal article" date="2013" name="Nature">
        <title>Insights into bilaterian evolution from three spiralian genomes.</title>
        <authorList>
            <person name="Simakov O."/>
            <person name="Marletaz F."/>
            <person name="Cho S.J."/>
            <person name="Edsinger-Gonzales E."/>
            <person name="Havlak P."/>
            <person name="Hellsten U."/>
            <person name="Kuo D.H."/>
            <person name="Larsson T."/>
            <person name="Lv J."/>
            <person name="Arendt D."/>
            <person name="Savage R."/>
            <person name="Osoegawa K."/>
            <person name="de Jong P."/>
            <person name="Grimwood J."/>
            <person name="Chapman J.A."/>
            <person name="Shapiro H."/>
            <person name="Aerts A."/>
            <person name="Otillar R.P."/>
            <person name="Terry A.Y."/>
            <person name="Boore J.L."/>
            <person name="Grigoriev I.V."/>
            <person name="Lindberg D.R."/>
            <person name="Seaver E.C."/>
            <person name="Weisblat D.A."/>
            <person name="Putnam N.H."/>
            <person name="Rokhsar D.S."/>
        </authorList>
    </citation>
    <scope>NUCLEOTIDE SEQUENCE</scope>
</reference>
<reference evidence="3" key="1">
    <citation type="submission" date="2012-12" db="EMBL/GenBank/DDBJ databases">
        <authorList>
            <person name="Hellsten U."/>
            <person name="Grimwood J."/>
            <person name="Chapman J.A."/>
            <person name="Shapiro H."/>
            <person name="Aerts A."/>
            <person name="Otillar R.P."/>
            <person name="Terry A.Y."/>
            <person name="Boore J.L."/>
            <person name="Simakov O."/>
            <person name="Marletaz F."/>
            <person name="Cho S.-J."/>
            <person name="Edsinger-Gonzales E."/>
            <person name="Havlak P."/>
            <person name="Kuo D.-H."/>
            <person name="Larsson T."/>
            <person name="Lv J."/>
            <person name="Arendt D."/>
            <person name="Savage R."/>
            <person name="Osoegawa K."/>
            <person name="de Jong P."/>
            <person name="Lindberg D.R."/>
            <person name="Seaver E.C."/>
            <person name="Weisblat D.A."/>
            <person name="Putnam N.H."/>
            <person name="Grigoriev I.V."/>
            <person name="Rokhsar D.S."/>
        </authorList>
    </citation>
    <scope>NUCLEOTIDE SEQUENCE</scope>
</reference>
<evidence type="ECO:0000313" key="3">
    <source>
        <dbReference type="Proteomes" id="UP000015101"/>
    </source>
</evidence>
<proteinExistence type="predicted"/>
<evidence type="ECO:0000313" key="1">
    <source>
        <dbReference type="EMBL" id="ESO05898.1"/>
    </source>
</evidence>
<dbReference type="AlphaFoldDB" id="T1EPM5"/>
<dbReference type="RefSeq" id="XP_009015266.1">
    <property type="nucleotide sequence ID" value="XM_009017018.1"/>
</dbReference>